<protein>
    <submittedName>
        <fullName evidence="1">Uncharacterized protein</fullName>
    </submittedName>
</protein>
<organism evidence="1 2">
    <name type="scientific">Klebsiella phage KLPN1</name>
    <dbReference type="NCBI Taxonomy" id="1647408"/>
    <lineage>
        <taxon>Viruses</taxon>
        <taxon>Duplodnaviria</taxon>
        <taxon>Heunggongvirae</taxon>
        <taxon>Uroviricota</taxon>
        <taxon>Caudoviricetes</taxon>
        <taxon>Drexlerviridae</taxon>
        <taxon>Webervirus</taxon>
        <taxon>Webervirus KLPN1</taxon>
    </lineage>
</organism>
<dbReference type="Proteomes" id="UP000202730">
    <property type="component" value="Segment"/>
</dbReference>
<dbReference type="OrthoDB" id="31423at10239"/>
<dbReference type="EMBL" id="KR262148">
    <property type="protein sequence ID" value="AKS10640.1"/>
    <property type="molecule type" value="Genomic_DNA"/>
</dbReference>
<gene>
    <name evidence="1" type="ORF">KLPN1_01</name>
</gene>
<evidence type="ECO:0000313" key="2">
    <source>
        <dbReference type="Proteomes" id="UP000202730"/>
    </source>
</evidence>
<dbReference type="RefSeq" id="YP_009195341.1">
    <property type="nucleotide sequence ID" value="NC_028760.1"/>
</dbReference>
<name>A0A0K0VLA5_9CAUD</name>
<accession>A0A0K0VLA5</accession>
<sequence>MARPKAQDRIEITDPGELLDLAKSAARKRMDATGEDREQIEAIIKEAYEKTWSGGEYLRARFVAAGHDLLISDSEYRLATRGSGLYDSTISSALKRFAKPGEKISRRVVNGFYHVTIAEDLSKEAAAKSHEDSIRKEERERIKGLVAALAVDFTGDALTGIYKANLFAAIDLGLTASDINQEASHEE</sequence>
<dbReference type="KEGG" id="vg:26622698"/>
<keyword evidence="2" id="KW-1185">Reference proteome</keyword>
<proteinExistence type="predicted"/>
<evidence type="ECO:0000313" key="1">
    <source>
        <dbReference type="EMBL" id="AKS10640.1"/>
    </source>
</evidence>
<reference evidence="1 2" key="1">
    <citation type="journal article" date="2015" name="PeerJ">
        <title>Klebsiella pneumoniae subsp. pneumoniae-bacteriophage combination from the caecal effluent of a healthy woman.</title>
        <authorList>
            <person name="Hoyles L."/>
            <person name="Murphy J."/>
            <person name="Neve H."/>
            <person name="Heller K.J."/>
            <person name="Turton J.F."/>
            <person name="Mahony J."/>
            <person name="Sanderson J.D."/>
            <person name="Hudspith B."/>
            <person name="Gibson G.R."/>
            <person name="McCartney A.L."/>
            <person name="van Sinderen D."/>
        </authorList>
    </citation>
    <scope>NUCLEOTIDE SEQUENCE [LARGE SCALE GENOMIC DNA]</scope>
</reference>
<dbReference type="GeneID" id="26622698"/>